<proteinExistence type="predicted"/>
<keyword evidence="3" id="KW-1185">Reference proteome</keyword>
<dbReference type="Proteomes" id="UP001341840">
    <property type="component" value="Unassembled WGS sequence"/>
</dbReference>
<evidence type="ECO:0000313" key="2">
    <source>
        <dbReference type="EMBL" id="MED6183453.1"/>
    </source>
</evidence>
<gene>
    <name evidence="2" type="ORF">PIB30_038055</name>
</gene>
<feature type="compositionally biased region" description="Basic and acidic residues" evidence="1">
    <location>
        <begin position="62"/>
        <end position="73"/>
    </location>
</feature>
<comment type="caution">
    <text evidence="2">The sequence shown here is derived from an EMBL/GenBank/DDBJ whole genome shotgun (WGS) entry which is preliminary data.</text>
</comment>
<evidence type="ECO:0000313" key="3">
    <source>
        <dbReference type="Proteomes" id="UP001341840"/>
    </source>
</evidence>
<feature type="non-terminal residue" evidence="2">
    <location>
        <position position="1"/>
    </location>
</feature>
<reference evidence="2 3" key="1">
    <citation type="journal article" date="2023" name="Plants (Basel)">
        <title>Bridging the Gap: Combining Genomics and Transcriptomics Approaches to Understand Stylosanthes scabra, an Orphan Legume from the Brazilian Caatinga.</title>
        <authorList>
            <person name="Ferreira-Neto J.R.C."/>
            <person name="da Silva M.D."/>
            <person name="Binneck E."/>
            <person name="de Melo N.F."/>
            <person name="da Silva R.H."/>
            <person name="de Melo A.L.T.M."/>
            <person name="Pandolfi V."/>
            <person name="Bustamante F.O."/>
            <person name="Brasileiro-Vidal A.C."/>
            <person name="Benko-Iseppon A.M."/>
        </authorList>
    </citation>
    <scope>NUCLEOTIDE SEQUENCE [LARGE SCALE GENOMIC DNA]</scope>
    <source>
        <tissue evidence="2">Leaves</tissue>
    </source>
</reference>
<name>A0ABU6WHC5_9FABA</name>
<sequence>SRGEQQPSADPREGNRPKRSNHLATRSRLEGALREKTREATIATEAVKRAKELTRKQQAILDKAERREKDRQENLNGKAPTLADNDSETAESKDQTWKPSAVVTKLPGREKSKHPFSPHILAEELPKKFRYPIKIEPHDGTTDP</sequence>
<accession>A0ABU6WHC5</accession>
<dbReference type="EMBL" id="JASCZI010181437">
    <property type="protein sequence ID" value="MED6183453.1"/>
    <property type="molecule type" value="Genomic_DNA"/>
</dbReference>
<organism evidence="2 3">
    <name type="scientific">Stylosanthes scabra</name>
    <dbReference type="NCBI Taxonomy" id="79078"/>
    <lineage>
        <taxon>Eukaryota</taxon>
        <taxon>Viridiplantae</taxon>
        <taxon>Streptophyta</taxon>
        <taxon>Embryophyta</taxon>
        <taxon>Tracheophyta</taxon>
        <taxon>Spermatophyta</taxon>
        <taxon>Magnoliopsida</taxon>
        <taxon>eudicotyledons</taxon>
        <taxon>Gunneridae</taxon>
        <taxon>Pentapetalae</taxon>
        <taxon>rosids</taxon>
        <taxon>fabids</taxon>
        <taxon>Fabales</taxon>
        <taxon>Fabaceae</taxon>
        <taxon>Papilionoideae</taxon>
        <taxon>50 kb inversion clade</taxon>
        <taxon>dalbergioids sensu lato</taxon>
        <taxon>Dalbergieae</taxon>
        <taxon>Pterocarpus clade</taxon>
        <taxon>Stylosanthes</taxon>
    </lineage>
</organism>
<feature type="region of interest" description="Disordered" evidence="1">
    <location>
        <begin position="58"/>
        <end position="121"/>
    </location>
</feature>
<evidence type="ECO:0000256" key="1">
    <source>
        <dbReference type="SAM" id="MobiDB-lite"/>
    </source>
</evidence>
<feature type="region of interest" description="Disordered" evidence="1">
    <location>
        <begin position="1"/>
        <end position="36"/>
    </location>
</feature>
<protein>
    <submittedName>
        <fullName evidence="2">Uncharacterized protein</fullName>
    </submittedName>
</protein>
<feature type="compositionally biased region" description="Basic and acidic residues" evidence="1">
    <location>
        <begin position="27"/>
        <end position="36"/>
    </location>
</feature>